<comment type="caution">
    <text evidence="2">The sequence shown here is derived from an EMBL/GenBank/DDBJ whole genome shotgun (WGS) entry which is preliminary data.</text>
</comment>
<dbReference type="InterPro" id="IPR016181">
    <property type="entry name" value="Acyl_CoA_acyltransferase"/>
</dbReference>
<dbReference type="InterPro" id="IPR000182">
    <property type="entry name" value="GNAT_dom"/>
</dbReference>
<name>A0ABS2WI41_9BACL</name>
<dbReference type="SUPFAM" id="SSF55729">
    <property type="entry name" value="Acyl-CoA N-acyltransferases (Nat)"/>
    <property type="match status" value="1"/>
</dbReference>
<dbReference type="PROSITE" id="PS51186">
    <property type="entry name" value="GNAT"/>
    <property type="match status" value="1"/>
</dbReference>
<dbReference type="RefSeq" id="WP_205493856.1">
    <property type="nucleotide sequence ID" value="NZ_JAFHAP010000006.1"/>
</dbReference>
<reference evidence="2" key="1">
    <citation type="journal article" date="2024" name="Int. J. Syst. Evol. Microbiol.">
        <title>Polycladomyces zharkentensis sp. nov., a novel thermophilic cellulose- and starch-degrading member of the Bacillota from a geothermal aquifer in Kazakhstan.</title>
        <authorList>
            <person name="Mashzhan A."/>
            <person name="Kistaubayeva A."/>
            <person name="Javier-Lopez R."/>
            <person name="Bissenova U."/>
            <person name="Bissenbay A."/>
            <person name="Birkeland N.K."/>
        </authorList>
    </citation>
    <scope>NUCLEOTIDE SEQUENCE</scope>
    <source>
        <strain evidence="2">ZKZ2T</strain>
    </source>
</reference>
<evidence type="ECO:0000313" key="3">
    <source>
        <dbReference type="Proteomes" id="UP001177120"/>
    </source>
</evidence>
<proteinExistence type="predicted"/>
<keyword evidence="3" id="KW-1185">Reference proteome</keyword>
<protein>
    <submittedName>
        <fullName evidence="2">N-acetyltransferase</fullName>
    </submittedName>
</protein>
<dbReference type="Gene3D" id="3.40.630.30">
    <property type="match status" value="1"/>
</dbReference>
<dbReference type="EMBL" id="JAFHAP010000006">
    <property type="protein sequence ID" value="MBN2909143.1"/>
    <property type="molecule type" value="Genomic_DNA"/>
</dbReference>
<accession>A0ABS2WI41</accession>
<dbReference type="Proteomes" id="UP001177120">
    <property type="component" value="Unassembled WGS sequence"/>
</dbReference>
<gene>
    <name evidence="2" type="ORF">JQC72_06350</name>
</gene>
<evidence type="ECO:0000313" key="2">
    <source>
        <dbReference type="EMBL" id="MBN2909143.1"/>
    </source>
</evidence>
<sequence length="360" mass="42503">MDSIIKLKRFSEIDLNDPFFDSLKEDYQGFVNWFNKKSEKGEKAYVLEDNGIQAFLYLKIEKEKDDQIKPPLESGTRVKIGTMKVNPHGTRLGERFIKKAFDYALSNNIPELYVTVFPKHVALINLYKRYGFKLHGKKITSDGEEFVFKKSFLEKQNDVLLDYPVVNHLGRKKYLLGIYPVFHTKLFPDSKLHNESFDMIEDVSHTNSIHKIYVCRMKDVSKLDKGDVLVIYRTSDGRGPAYYRSVATSVCVVEEIRDIRQFSNLKDYLKYCEPYSVFDTNDLRRFYYNKKYKYIIKMTYNIALRKRLNRKTLIEEVGLNRSEYWGFIKLNDDHFEKILKLGGIYESLAINQTRVREKNL</sequence>
<evidence type="ECO:0000259" key="1">
    <source>
        <dbReference type="PROSITE" id="PS51186"/>
    </source>
</evidence>
<feature type="domain" description="N-acetyltransferase" evidence="1">
    <location>
        <begin position="5"/>
        <end position="153"/>
    </location>
</feature>
<organism evidence="2 3">
    <name type="scientific">Polycladomyces zharkentensis</name>
    <dbReference type="NCBI Taxonomy" id="2807616"/>
    <lineage>
        <taxon>Bacteria</taxon>
        <taxon>Bacillati</taxon>
        <taxon>Bacillota</taxon>
        <taxon>Bacilli</taxon>
        <taxon>Bacillales</taxon>
        <taxon>Thermoactinomycetaceae</taxon>
        <taxon>Polycladomyces</taxon>
    </lineage>
</organism>